<feature type="compositionally biased region" description="Polar residues" evidence="2">
    <location>
        <begin position="1104"/>
        <end position="1122"/>
    </location>
</feature>
<evidence type="ECO:0000256" key="2">
    <source>
        <dbReference type="SAM" id="MobiDB-lite"/>
    </source>
</evidence>
<dbReference type="PANTHER" id="PTHR10663:SF388">
    <property type="entry name" value="GOLGI-SPECIFIC BREFELDIN A-RESISTANCE GUANINE NUCLEOTIDE EXCHANGE FACTOR 1"/>
    <property type="match status" value="1"/>
</dbReference>
<feature type="region of interest" description="Disordered" evidence="2">
    <location>
        <begin position="1102"/>
        <end position="1136"/>
    </location>
</feature>
<feature type="compositionally biased region" description="Polar residues" evidence="2">
    <location>
        <begin position="1758"/>
        <end position="1778"/>
    </location>
</feature>
<dbReference type="SUPFAM" id="SSF48425">
    <property type="entry name" value="Sec7 domain"/>
    <property type="match status" value="1"/>
</dbReference>
<dbReference type="Pfam" id="PF12783">
    <property type="entry name" value="Sec7-like_HUS"/>
    <property type="match status" value="1"/>
</dbReference>
<feature type="region of interest" description="Disordered" evidence="2">
    <location>
        <begin position="1499"/>
        <end position="1533"/>
    </location>
</feature>
<dbReference type="GO" id="GO:0005085">
    <property type="term" value="F:guanyl-nucleotide exchange factor activity"/>
    <property type="evidence" value="ECO:0007669"/>
    <property type="project" value="InterPro"/>
</dbReference>
<dbReference type="GO" id="GO:0032012">
    <property type="term" value="P:regulation of ARF protein signal transduction"/>
    <property type="evidence" value="ECO:0007669"/>
    <property type="project" value="InterPro"/>
</dbReference>
<feature type="compositionally biased region" description="Basic and acidic residues" evidence="2">
    <location>
        <begin position="601"/>
        <end position="610"/>
    </location>
</feature>
<dbReference type="CDD" id="cd00171">
    <property type="entry name" value="Sec7"/>
    <property type="match status" value="1"/>
</dbReference>
<dbReference type="InterPro" id="IPR023394">
    <property type="entry name" value="Sec7_C_sf"/>
</dbReference>
<evidence type="ECO:0000313" key="4">
    <source>
        <dbReference type="EMBL" id="CAD9678518.1"/>
    </source>
</evidence>
<feature type="compositionally biased region" description="Acidic residues" evidence="2">
    <location>
        <begin position="250"/>
        <end position="260"/>
    </location>
</feature>
<proteinExistence type="predicted"/>
<dbReference type="SMART" id="SM00222">
    <property type="entry name" value="Sec7"/>
    <property type="match status" value="1"/>
</dbReference>
<reference evidence="4" key="1">
    <citation type="submission" date="2021-01" db="EMBL/GenBank/DDBJ databases">
        <authorList>
            <person name="Corre E."/>
            <person name="Pelletier E."/>
            <person name="Niang G."/>
            <person name="Scheremetjew M."/>
            <person name="Finn R."/>
            <person name="Kale V."/>
            <person name="Holt S."/>
            <person name="Cochrane G."/>
            <person name="Meng A."/>
            <person name="Brown T."/>
            <person name="Cohen L."/>
        </authorList>
    </citation>
    <scope>NUCLEOTIDE SEQUENCE</scope>
    <source>
        <strain evidence="4">NY070348D</strain>
    </source>
</reference>
<evidence type="ECO:0000256" key="1">
    <source>
        <dbReference type="SAM" id="Coils"/>
    </source>
</evidence>
<organism evidence="4">
    <name type="scientific">Mucochytrium quahogii</name>
    <dbReference type="NCBI Taxonomy" id="96639"/>
    <lineage>
        <taxon>Eukaryota</taxon>
        <taxon>Sar</taxon>
        <taxon>Stramenopiles</taxon>
        <taxon>Bigyra</taxon>
        <taxon>Labyrinthulomycetes</taxon>
        <taxon>Thraustochytrida</taxon>
        <taxon>Thraustochytriidae</taxon>
        <taxon>Mucochytrium</taxon>
    </lineage>
</organism>
<dbReference type="PANTHER" id="PTHR10663">
    <property type="entry name" value="GUANYL-NUCLEOTIDE EXCHANGE FACTOR"/>
    <property type="match status" value="1"/>
</dbReference>
<feature type="region of interest" description="Disordered" evidence="2">
    <location>
        <begin position="1439"/>
        <end position="1470"/>
    </location>
</feature>
<feature type="coiled-coil region" evidence="1">
    <location>
        <begin position="634"/>
        <end position="661"/>
    </location>
</feature>
<dbReference type="InterPro" id="IPR032691">
    <property type="entry name" value="Mon2/Sec7/BIG1-like_HUS"/>
</dbReference>
<dbReference type="Pfam" id="PF23325">
    <property type="entry name" value="TPR_28"/>
    <property type="match status" value="1"/>
</dbReference>
<feature type="compositionally biased region" description="Low complexity" evidence="2">
    <location>
        <begin position="586"/>
        <end position="597"/>
    </location>
</feature>
<dbReference type="InterPro" id="IPR016024">
    <property type="entry name" value="ARM-type_fold"/>
</dbReference>
<dbReference type="InterPro" id="IPR035999">
    <property type="entry name" value="Sec7_dom_sf"/>
</dbReference>
<protein>
    <recommendedName>
        <fullName evidence="3">SEC7 domain-containing protein</fullName>
    </recommendedName>
</protein>
<accession>A0A7S2WBL3</accession>
<feature type="compositionally biased region" description="Polar residues" evidence="2">
    <location>
        <begin position="1279"/>
        <end position="1292"/>
    </location>
</feature>
<dbReference type="InterPro" id="IPR056604">
    <property type="entry name" value="GBF1-like_TPR"/>
</dbReference>
<name>A0A7S2WBL3_9STRA</name>
<dbReference type="Pfam" id="PF01369">
    <property type="entry name" value="Sec7"/>
    <property type="match status" value="1"/>
</dbReference>
<feature type="compositionally biased region" description="Polar residues" evidence="2">
    <location>
        <begin position="1457"/>
        <end position="1470"/>
    </location>
</feature>
<gene>
    <name evidence="4" type="ORF">QSP1433_LOCUS6206</name>
</gene>
<feature type="region of interest" description="Disordered" evidence="2">
    <location>
        <begin position="586"/>
        <end position="632"/>
    </location>
</feature>
<dbReference type="GO" id="GO:0005737">
    <property type="term" value="C:cytoplasm"/>
    <property type="evidence" value="ECO:0007669"/>
    <property type="project" value="UniProtKB-ARBA"/>
</dbReference>
<keyword evidence="1" id="KW-0175">Coiled coil</keyword>
<feature type="region of interest" description="Disordered" evidence="2">
    <location>
        <begin position="1724"/>
        <end position="1746"/>
    </location>
</feature>
<feature type="domain" description="SEC7" evidence="3">
    <location>
        <begin position="644"/>
        <end position="859"/>
    </location>
</feature>
<feature type="compositionally biased region" description="Basic and acidic residues" evidence="2">
    <location>
        <begin position="240"/>
        <end position="249"/>
    </location>
</feature>
<sequence length="1820" mass="202885">MEGSQCLNCVRSEIHNVLSTMRRNGRWASEERFVREIPSEFENPLFRSLKSLHDFLQPFEDINDVDAVAYLQPFLDVVAYPNTNGAMTGRALSSINKFLLYGAVTSESPRGREAINLAVTSVVECKFEATNSYSDEVVLMQLLEVMVNLLRCPAGSFASDVNVWKMIETCYRLKSERGTSQILRNTAANSLTHLILTLFSRSSELVTVDTIRELRGRVCDFDGPPDGYLRTVQTQHRARRESEDGRTYTDEDFEEEEENSEVTVDEVDTTEVVAGETLLSPRTHGSDVDPDEVLYRILQPIRFGNSSVNRSMTPSAPTAESYGLPVLVKVLEFLSNLTDPLRNTEPDRIFALQLINIILESGGETLGTWSPPDEPNDPRAEASPIITVLQGDLCKHLLQNSQSLDLSVLSLTLRVIFNLFNAMKGHLKVQLEVFLTSVHLRIAESSTATPEQKELALESLLDFCREPALMLDLYTNYDCDFRCTNLFETLFKCLCRCAIPRSVLSGDRRIAMIAGLEVDEEDGHGASHNGYASVSSEDFSTNLDNIMSLSNEYDGEGVTGITVLEAVALEGVLSVIESIARRCSVNNNSNNNSSSSSTRLGRLEELKQSDVDSEMESEVSSREGGNDEDNLQWLESARERKANALRERKRLKKRLLLAARQFNKKPTKQYWLEYAQDLAILPTPVTPHDVANFFLKTPGLDKAAVGDYISEPPDKKPFNHEVMKAFIATFDFRGVRIDVALRMLLESFRLPGEAQKVDRLMEAFGTHLFEQNNSPPPDENETEGRAEKNVATGVFKSADAAFIFAFSIIMLHTDLHNKVILPEKKMKLQEFIRNNRNINEGDNLPEALLVSVYNAIKDEEMRMVYDPHAQSVPFTFSEASNDQPQSAAPGAGPTWDTILKHSQMVDKASFTPSALGRLAHLPAGIHERDMYTITFDTSMQAISVMLEMTRDGKMAARALEGFRNLGKTAVYFGMTEQFNRIMITLCRYFIRFFPALSEGGQTEQDMEGLSALRDTTVLSTQGEKASKTKLAPLLAKTEKFAAYPSCRALLTFRALLSLTKLYGNAMREAWRNFVQTLLVMHELDLLPPSFVEVDDVVDAHGNRLPTSAQDPASISKKNSSTPTPMPRRDVVRTKPAEGGGGFFSAISSFIWAEDEELDETYLACKEIIRETLAASRLSTVFSMSKSLSRESLMLLLDALLVPLEDAGFSLEAEPHGEESDEIMSPFERNTVLCVELLTEVGLANRERISEVWPILRRAYRQVLVNAGAVPEGDDDIFDNDQTNAQDPNQTDTAKPVTQAVNDRPSRLRRVGTCSVFVVERVVVSLLRISVHMLDQPSVVGSLLGALGWLGDFSDALCTRLASRIGSGLCTVLRFHSANIKTALGWRVICQLLGRYARFQDSVGDTWNILQTIVQCGYVNRLNMSVVVDTITVFIRTDERGAVPPPAPPSSPSSSHSRQLSNGSHRNVTSRWSAERAASAVKLIYEISKQVYSRDGEFCNPLPTSTEEEDVAPLTRRNSSNTTDDSEQVTSPVHTTKTGSYVIDEPAENLLPNRHKCWMMLVIQLRGWFIDMRPEVAMSATQCLQSALWSPPETIEPERWLEIFDKVLFPLVEESLLAGNEQGSIRATNLLTRTFLHNVTVLSPTSGFHLLWLRVITFLSKSLVRSATIRESTLENLKNLIMVMQSERLFESASKNAGQNLWELTWNVVEAQAPGVRAHIEGALNEMSSPSPPRQISPRNVVQRPDNPVLDESNVVLQEQTPPKEQTLPQRSDLVTPSVVTDLPAPASDKSTENYQVESSAPALDTSQEKRTQDSNELQVV</sequence>
<dbReference type="SUPFAM" id="SSF48371">
    <property type="entry name" value="ARM repeat"/>
    <property type="match status" value="1"/>
</dbReference>
<feature type="region of interest" description="Disordered" evidence="2">
    <location>
        <begin position="1758"/>
        <end position="1820"/>
    </location>
</feature>
<dbReference type="Gene3D" id="1.10.1000.11">
    <property type="entry name" value="Arf Nucleotide-binding Site Opener,domain 2"/>
    <property type="match status" value="1"/>
</dbReference>
<feature type="compositionally biased region" description="Basic and acidic residues" evidence="2">
    <location>
        <begin position="1126"/>
        <end position="1135"/>
    </location>
</feature>
<evidence type="ECO:0000259" key="3">
    <source>
        <dbReference type="PROSITE" id="PS50190"/>
    </source>
</evidence>
<dbReference type="PROSITE" id="PS50190">
    <property type="entry name" value="SEC7"/>
    <property type="match status" value="1"/>
</dbReference>
<dbReference type="Gene3D" id="1.10.220.20">
    <property type="match status" value="1"/>
</dbReference>
<dbReference type="EMBL" id="HBHK01009915">
    <property type="protein sequence ID" value="CAD9678518.1"/>
    <property type="molecule type" value="Transcribed_RNA"/>
</dbReference>
<feature type="region of interest" description="Disordered" evidence="2">
    <location>
        <begin position="235"/>
        <end position="260"/>
    </location>
</feature>
<feature type="compositionally biased region" description="Polar residues" evidence="2">
    <location>
        <begin position="1515"/>
        <end position="1533"/>
    </location>
</feature>
<dbReference type="InterPro" id="IPR000904">
    <property type="entry name" value="Sec7_dom"/>
</dbReference>
<dbReference type="GO" id="GO:0012505">
    <property type="term" value="C:endomembrane system"/>
    <property type="evidence" value="ECO:0007669"/>
    <property type="project" value="UniProtKB-ARBA"/>
</dbReference>
<feature type="region of interest" description="Disordered" evidence="2">
    <location>
        <begin position="1273"/>
        <end position="1301"/>
    </location>
</feature>
<dbReference type="GO" id="GO:0016192">
    <property type="term" value="P:vesicle-mediated transport"/>
    <property type="evidence" value="ECO:0007669"/>
    <property type="project" value="UniProtKB-ARBA"/>
</dbReference>